<dbReference type="EMBL" id="JAPTMU010000011">
    <property type="protein sequence ID" value="KAJ4936122.1"/>
    <property type="molecule type" value="Genomic_DNA"/>
</dbReference>
<dbReference type="InterPro" id="IPR020472">
    <property type="entry name" value="WD40_PAC1"/>
</dbReference>
<dbReference type="PROSITE" id="PS50082">
    <property type="entry name" value="WD_REPEATS_2"/>
    <property type="match status" value="6"/>
</dbReference>
<feature type="region of interest" description="Disordered" evidence="4">
    <location>
        <begin position="448"/>
        <end position="507"/>
    </location>
</feature>
<feature type="region of interest" description="Disordered" evidence="4">
    <location>
        <begin position="152"/>
        <end position="199"/>
    </location>
</feature>
<accession>A0AAD6FIF9</accession>
<feature type="repeat" description="WD" evidence="3">
    <location>
        <begin position="885"/>
        <end position="910"/>
    </location>
</feature>
<dbReference type="Pfam" id="PF00400">
    <property type="entry name" value="WD40"/>
    <property type="match status" value="6"/>
</dbReference>
<dbReference type="GO" id="GO:0000045">
    <property type="term" value="P:autophagosome assembly"/>
    <property type="evidence" value="ECO:0007669"/>
    <property type="project" value="InterPro"/>
</dbReference>
<feature type="compositionally biased region" description="Polar residues" evidence="4">
    <location>
        <begin position="70"/>
        <end position="86"/>
    </location>
</feature>
<keyword evidence="2" id="KW-0677">Repeat</keyword>
<dbReference type="Gene3D" id="2.130.10.10">
    <property type="entry name" value="YVTN repeat-like/Quinoprotein amine dehydrogenase"/>
    <property type="match status" value="1"/>
</dbReference>
<dbReference type="SMART" id="SM00320">
    <property type="entry name" value="WD40"/>
    <property type="match status" value="7"/>
</dbReference>
<proteinExistence type="predicted"/>
<reference evidence="5" key="1">
    <citation type="submission" date="2022-11" db="EMBL/GenBank/DDBJ databases">
        <title>Chromosome-level genome of Pogonophryne albipinna.</title>
        <authorList>
            <person name="Jo E."/>
        </authorList>
    </citation>
    <scope>NUCLEOTIDE SEQUENCE</scope>
    <source>
        <strain evidence="5">SGF0006</strain>
        <tissue evidence="5">Muscle</tissue>
    </source>
</reference>
<feature type="repeat" description="WD" evidence="3">
    <location>
        <begin position="970"/>
        <end position="998"/>
    </location>
</feature>
<dbReference type="Proteomes" id="UP001219934">
    <property type="component" value="Unassembled WGS sequence"/>
</dbReference>
<dbReference type="PROSITE" id="PS00678">
    <property type="entry name" value="WD_REPEATS_1"/>
    <property type="match status" value="3"/>
</dbReference>
<feature type="repeat" description="WD" evidence="3">
    <location>
        <begin position="831"/>
        <end position="871"/>
    </location>
</feature>
<protein>
    <submittedName>
        <fullName evidence="5">Uncharacterized protein</fullName>
    </submittedName>
</protein>
<organism evidence="5 6">
    <name type="scientific">Pogonophryne albipinna</name>
    <dbReference type="NCBI Taxonomy" id="1090488"/>
    <lineage>
        <taxon>Eukaryota</taxon>
        <taxon>Metazoa</taxon>
        <taxon>Chordata</taxon>
        <taxon>Craniata</taxon>
        <taxon>Vertebrata</taxon>
        <taxon>Euteleostomi</taxon>
        <taxon>Actinopterygii</taxon>
        <taxon>Neopterygii</taxon>
        <taxon>Teleostei</taxon>
        <taxon>Neoteleostei</taxon>
        <taxon>Acanthomorphata</taxon>
        <taxon>Eupercaria</taxon>
        <taxon>Perciformes</taxon>
        <taxon>Notothenioidei</taxon>
        <taxon>Pogonophryne</taxon>
    </lineage>
</organism>
<dbReference type="CDD" id="cd00200">
    <property type="entry name" value="WD40"/>
    <property type="match status" value="1"/>
</dbReference>
<evidence type="ECO:0000256" key="4">
    <source>
        <dbReference type="SAM" id="MobiDB-lite"/>
    </source>
</evidence>
<keyword evidence="6" id="KW-1185">Reference proteome</keyword>
<name>A0AAD6FIF9_9TELE</name>
<feature type="repeat" description="WD" evidence="3">
    <location>
        <begin position="789"/>
        <end position="823"/>
    </location>
</feature>
<feature type="compositionally biased region" description="Basic and acidic residues" evidence="4">
    <location>
        <begin position="235"/>
        <end position="247"/>
    </location>
</feature>
<dbReference type="InterPro" id="IPR045160">
    <property type="entry name" value="ATG16"/>
</dbReference>
<dbReference type="InterPro" id="IPR036322">
    <property type="entry name" value="WD40_repeat_dom_sf"/>
</dbReference>
<gene>
    <name evidence="5" type="ORF">JOQ06_017646</name>
</gene>
<evidence type="ECO:0000313" key="6">
    <source>
        <dbReference type="Proteomes" id="UP001219934"/>
    </source>
</evidence>
<dbReference type="InterPro" id="IPR001680">
    <property type="entry name" value="WD40_rpt"/>
</dbReference>
<dbReference type="PANTHER" id="PTHR19878">
    <property type="entry name" value="AUTOPHAGY PROTEIN 16-LIKE"/>
    <property type="match status" value="1"/>
</dbReference>
<feature type="compositionally biased region" description="Low complexity" evidence="4">
    <location>
        <begin position="169"/>
        <end position="190"/>
    </location>
</feature>
<feature type="compositionally biased region" description="Low complexity" evidence="4">
    <location>
        <begin position="339"/>
        <end position="354"/>
    </location>
</feature>
<dbReference type="PRINTS" id="PR00320">
    <property type="entry name" value="GPROTEINBRPT"/>
</dbReference>
<feature type="repeat" description="WD" evidence="3">
    <location>
        <begin position="1000"/>
        <end position="1034"/>
    </location>
</feature>
<evidence type="ECO:0000313" key="5">
    <source>
        <dbReference type="EMBL" id="KAJ4936122.1"/>
    </source>
</evidence>
<feature type="compositionally biased region" description="Basic and acidic residues" evidence="4">
    <location>
        <begin position="448"/>
        <end position="483"/>
    </location>
</feature>
<feature type="region of interest" description="Disordered" evidence="4">
    <location>
        <begin position="1"/>
        <end position="86"/>
    </location>
</feature>
<dbReference type="InterPro" id="IPR019775">
    <property type="entry name" value="WD40_repeat_CS"/>
</dbReference>
<comment type="caution">
    <text evidence="5">The sequence shown here is derived from an EMBL/GenBank/DDBJ whole genome shotgun (WGS) entry which is preliminary data.</text>
</comment>
<feature type="repeat" description="WD" evidence="3">
    <location>
        <begin position="761"/>
        <end position="786"/>
    </location>
</feature>
<feature type="compositionally biased region" description="Low complexity" evidence="4">
    <location>
        <begin position="248"/>
        <end position="258"/>
    </location>
</feature>
<feature type="region of interest" description="Disordered" evidence="4">
    <location>
        <begin position="655"/>
        <end position="679"/>
    </location>
</feature>
<dbReference type="AlphaFoldDB" id="A0AAD6FIF9"/>
<sequence>MQQVPQNPGEKRSSYILYPDTNTTTDREFDVQGVTEGEGAGPVWSRKGAEPVWSSQLSPDSALSEGSAGSLEQQQDADTDSLSQGSSVGSLILEEDEDSLKIHFDTLASGLTDEKFDTDLRALLPPDEKRYLNPRLSISTAFLSRFQDRIRFGPSRAPPPAVTSRISEESYVSNSSVSSDASSEASCTESTQRETSISGADVTSRTLNLSLCSAAQQGAPRLGYLGTTASSRAKKGQDPASEEKENLDLQSSDQGQDQTCSPQELATPPAMMSLGGATPPGVVSLGGATPPAVMSLGGVRRWSLCSEEETLTNQNLTIIISPTPTRDTFASDIIEQEAGDPGSLDPPASSSSPLTETQNPPPVAMVSLLQCQSVAMELREATRRAVLLHQQLSDGTQPPQLVSVLKGAFDFVLSELQAVRGEDEASLSLLEKYSELLVQMTREKLDRRNWTGSETRETGPGLKPEKLDRSQQEERRAGGDWLRDPAAVTSVGGETESGSPLMASGALRGGGRAAETRWRRHIVGQLKLRDRRQHDKFQDLIRFYTRLLEKTSLPPARRPSSDSSLSALLHQNNQLKNTTGEQQEEPLLQGAFDSRLALQGRVEKVRGDMGALKSDYDALLERQKGSETKLREEKLRGGNLLQEVIHLKQQEAANMNTRNERRCRSLNSSRGGEVEGNRGNECQRSDLQIFVSEARVGASTLQVGVGDVPEDPHLHQSAVPEEAGPISEQPAGGSAVSCRHLSVSSTSCQSSARPGNKYRLSELLATGGTDRAVKLWDVRAGSLTHRATLDGSTEGVTCIEFDPKGPWVLAASYDKSALLWRLDDPVPKVTLTGHSRRVTAARFGLHLQVVTGSADRTVRLWDLQRACCVQVVEVPSYCSDLICTGYYIISGHYDSKIRVWDTRAVRCIQELPAHGKVTSLDISTDHCHLLSCCRDDCLQLIDLRGRSCERVCFRADGFKCGSDSTKAVISPDGCFLAAGSADGAVYIWNVSTGNLETRLPDKHSSSISAVSWSPSGEYVVSVDLSRRAVLWRDV</sequence>
<feature type="region of interest" description="Disordered" evidence="4">
    <location>
        <begin position="337"/>
        <end position="361"/>
    </location>
</feature>
<dbReference type="PANTHER" id="PTHR19878:SF7">
    <property type="entry name" value="PROTEIN ATG16L2"/>
    <property type="match status" value="1"/>
</dbReference>
<feature type="region of interest" description="Disordered" evidence="4">
    <location>
        <begin position="230"/>
        <end position="276"/>
    </location>
</feature>
<evidence type="ECO:0000256" key="3">
    <source>
        <dbReference type="PROSITE-ProRule" id="PRU00221"/>
    </source>
</evidence>
<dbReference type="InterPro" id="IPR015943">
    <property type="entry name" value="WD40/YVTN_repeat-like_dom_sf"/>
</dbReference>
<keyword evidence="1 3" id="KW-0853">WD repeat</keyword>
<dbReference type="PROSITE" id="PS50294">
    <property type="entry name" value="WD_REPEATS_REGION"/>
    <property type="match status" value="3"/>
</dbReference>
<dbReference type="SUPFAM" id="SSF50978">
    <property type="entry name" value="WD40 repeat-like"/>
    <property type="match status" value="1"/>
</dbReference>
<evidence type="ECO:0000256" key="2">
    <source>
        <dbReference type="ARBA" id="ARBA00022737"/>
    </source>
</evidence>
<evidence type="ECO:0000256" key="1">
    <source>
        <dbReference type="ARBA" id="ARBA00022574"/>
    </source>
</evidence>